<dbReference type="FunFam" id="1.10.300.10:FF:000001">
    <property type="entry name" value="Adenylosuccinate synthetase"/>
    <property type="match status" value="1"/>
</dbReference>
<reference evidence="11 12" key="1">
    <citation type="submission" date="2020-07" db="EMBL/GenBank/DDBJ databases">
        <title>Sequencing the genomes of 1000 actinobacteria strains.</title>
        <authorList>
            <person name="Klenk H.-P."/>
        </authorList>
    </citation>
    <scope>NUCLEOTIDE SEQUENCE [LARGE SCALE GENOMIC DNA]</scope>
    <source>
        <strain evidence="11 12">DSM 104006</strain>
    </source>
</reference>
<dbReference type="HAMAP" id="MF_00011">
    <property type="entry name" value="Adenylosucc_synth"/>
    <property type="match status" value="1"/>
</dbReference>
<evidence type="ECO:0000256" key="7">
    <source>
        <dbReference type="ARBA" id="ARBA00023134"/>
    </source>
</evidence>
<dbReference type="EMBL" id="JACCFK010000001">
    <property type="protein sequence ID" value="NYI88688.1"/>
    <property type="molecule type" value="Genomic_DNA"/>
</dbReference>
<dbReference type="InterPro" id="IPR033128">
    <property type="entry name" value="Adenylosuccin_syn_Lys_AS"/>
</dbReference>
<dbReference type="GO" id="GO:0005525">
    <property type="term" value="F:GTP binding"/>
    <property type="evidence" value="ECO:0007669"/>
    <property type="project" value="UniProtKB-UniRule"/>
</dbReference>
<keyword evidence="5 8" id="KW-0658">Purine biosynthesis</keyword>
<feature type="binding site" evidence="8">
    <location>
        <position position="40"/>
    </location>
    <ligand>
        <name>Mg(2+)</name>
        <dbReference type="ChEBI" id="CHEBI:18420"/>
    </ligand>
</feature>
<accession>A0A853B0W8</accession>
<comment type="cofactor">
    <cofactor evidence="8">
        <name>Mg(2+)</name>
        <dbReference type="ChEBI" id="CHEBI:18420"/>
    </cofactor>
    <text evidence="8">Binds 1 Mg(2+) ion per subunit.</text>
</comment>
<keyword evidence="2 8" id="KW-0436">Ligase</keyword>
<keyword evidence="3 8" id="KW-0479">Metal-binding</keyword>
<evidence type="ECO:0000313" key="12">
    <source>
        <dbReference type="Proteomes" id="UP000549616"/>
    </source>
</evidence>
<feature type="binding site" description="in other chain" evidence="8">
    <location>
        <begin position="38"/>
        <end position="41"/>
    </location>
    <ligand>
        <name>IMP</name>
        <dbReference type="ChEBI" id="CHEBI:58053"/>
        <note>ligand shared between dimeric partners</note>
    </ligand>
</feature>
<keyword evidence="6 8" id="KW-0460">Magnesium</keyword>
<evidence type="ECO:0000256" key="3">
    <source>
        <dbReference type="ARBA" id="ARBA00022723"/>
    </source>
</evidence>
<feature type="binding site" description="in other chain" evidence="8">
    <location>
        <position position="224"/>
    </location>
    <ligand>
        <name>IMP</name>
        <dbReference type="ChEBI" id="CHEBI:58053"/>
        <note>ligand shared between dimeric partners</note>
    </ligand>
</feature>
<dbReference type="PANTHER" id="PTHR11846">
    <property type="entry name" value="ADENYLOSUCCINATE SYNTHETASE"/>
    <property type="match status" value="1"/>
</dbReference>
<evidence type="ECO:0000313" key="11">
    <source>
        <dbReference type="EMBL" id="NYI88688.1"/>
    </source>
</evidence>
<sequence length="428" mass="46456">MPAIVLIGAQWGDEGKGKATDLLGDRVQWVVRYQGGNNAGHTVVLPNGENFALHLIPSGILTPGVTNVIGNGVVVDPGVLLDELDGLEKRGVDTGRLLLSADAHLLMPYHVAIDKVTERYLGNRKIGTTGRGIGPCYQDKIARVGVRVQDLLDEKIFRQKVEAALEFKNQVLVKVYNRKALEADQVADEVLAAGEKFAHRIADTRLQLNKALEAGETILLEGSQGTLLDVDHGTYPFVTSSNPTAGGASAGSGIGPGRITTVLGILKAYTTRVGSGPFPTELNDAMGEHLRKAGGEFGVTTGRSRRTGWFDAVIARYATRVNGITDFFLTKLDVLSGLERVPICVGYEVDGFRTEDMPMTQTDVHHAVPIYEELPGWWEDISHCRTFEELPANARAYVERLEELSQARISAIGVGPGREQTIVRHEFV</sequence>
<comment type="subunit">
    <text evidence="1 8">Homodimer.</text>
</comment>
<dbReference type="GO" id="GO:0005737">
    <property type="term" value="C:cytoplasm"/>
    <property type="evidence" value="ECO:0007669"/>
    <property type="project" value="UniProtKB-SubCell"/>
</dbReference>
<dbReference type="SMART" id="SM00788">
    <property type="entry name" value="Adenylsucc_synt"/>
    <property type="match status" value="1"/>
</dbReference>
<feature type="binding site" evidence="8">
    <location>
        <begin position="40"/>
        <end position="42"/>
    </location>
    <ligand>
        <name>GTP</name>
        <dbReference type="ChEBI" id="CHEBI:37565"/>
    </ligand>
</feature>
<evidence type="ECO:0000256" key="9">
    <source>
        <dbReference type="PROSITE-ProRule" id="PRU10134"/>
    </source>
</evidence>
<evidence type="ECO:0000256" key="6">
    <source>
        <dbReference type="ARBA" id="ARBA00022842"/>
    </source>
</evidence>
<dbReference type="RefSeq" id="WP_179772887.1">
    <property type="nucleotide sequence ID" value="NZ_JACCFK010000001.1"/>
</dbReference>
<dbReference type="GO" id="GO:0004019">
    <property type="term" value="F:adenylosuccinate synthase activity"/>
    <property type="evidence" value="ECO:0007669"/>
    <property type="project" value="UniProtKB-UniRule"/>
</dbReference>
<evidence type="ECO:0000256" key="10">
    <source>
        <dbReference type="RuleBase" id="RU000520"/>
    </source>
</evidence>
<comment type="pathway">
    <text evidence="8 10">Purine metabolism; AMP biosynthesis via de novo pathway; AMP from IMP: step 1/2.</text>
</comment>
<dbReference type="EC" id="6.3.4.4" evidence="8 10"/>
<dbReference type="Pfam" id="PF00709">
    <property type="entry name" value="Adenylsucc_synt"/>
    <property type="match status" value="1"/>
</dbReference>
<dbReference type="GO" id="GO:0046040">
    <property type="term" value="P:IMP metabolic process"/>
    <property type="evidence" value="ECO:0007669"/>
    <property type="project" value="TreeGrafter"/>
</dbReference>
<feature type="binding site" description="in other chain" evidence="8">
    <location>
        <position position="239"/>
    </location>
    <ligand>
        <name>IMP</name>
        <dbReference type="ChEBI" id="CHEBI:58053"/>
        <note>ligand shared between dimeric partners</note>
    </ligand>
</feature>
<dbReference type="CDD" id="cd03108">
    <property type="entry name" value="AdSS"/>
    <property type="match status" value="1"/>
</dbReference>
<feature type="binding site" evidence="8">
    <location>
        <begin position="299"/>
        <end position="305"/>
    </location>
    <ligand>
        <name>substrate</name>
    </ligand>
</feature>
<comment type="catalytic activity">
    <reaction evidence="8 10">
        <text>IMP + L-aspartate + GTP = N(6)-(1,2-dicarboxyethyl)-AMP + GDP + phosphate + 2 H(+)</text>
        <dbReference type="Rhea" id="RHEA:15753"/>
        <dbReference type="ChEBI" id="CHEBI:15378"/>
        <dbReference type="ChEBI" id="CHEBI:29991"/>
        <dbReference type="ChEBI" id="CHEBI:37565"/>
        <dbReference type="ChEBI" id="CHEBI:43474"/>
        <dbReference type="ChEBI" id="CHEBI:57567"/>
        <dbReference type="ChEBI" id="CHEBI:58053"/>
        <dbReference type="ChEBI" id="CHEBI:58189"/>
        <dbReference type="EC" id="6.3.4.4"/>
    </reaction>
</comment>
<evidence type="ECO:0000256" key="4">
    <source>
        <dbReference type="ARBA" id="ARBA00022741"/>
    </source>
</evidence>
<protein>
    <recommendedName>
        <fullName evidence="8 10">Adenylosuccinate synthetase</fullName>
        <shortName evidence="8">AMPSase</shortName>
        <shortName evidence="8">AdSS</shortName>
        <ecNumber evidence="8 10">6.3.4.4</ecNumber>
    </recommendedName>
    <alternativeName>
        <fullName evidence="8">IMP--aspartate ligase</fullName>
    </alternativeName>
</protein>
<dbReference type="Gene3D" id="1.10.300.10">
    <property type="entry name" value="Adenylosuccinate Synthetase, subunit A, domain 2"/>
    <property type="match status" value="1"/>
</dbReference>
<organism evidence="11 12">
    <name type="scientific">Amycolatopsis endophytica</name>
    <dbReference type="NCBI Taxonomy" id="860233"/>
    <lineage>
        <taxon>Bacteria</taxon>
        <taxon>Bacillati</taxon>
        <taxon>Actinomycetota</taxon>
        <taxon>Actinomycetes</taxon>
        <taxon>Pseudonocardiales</taxon>
        <taxon>Pseudonocardiaceae</taxon>
        <taxon>Amycolatopsis</taxon>
    </lineage>
</organism>
<gene>
    <name evidence="8" type="primary">purA</name>
    <name evidence="11" type="ORF">HNR02_002011</name>
</gene>
<feature type="binding site" evidence="8">
    <location>
        <position position="143"/>
    </location>
    <ligand>
        <name>IMP</name>
        <dbReference type="ChEBI" id="CHEBI:58053"/>
        <note>ligand shared between dimeric partners</note>
    </ligand>
</feature>
<feature type="binding site" description="in other chain" evidence="8">
    <location>
        <begin position="13"/>
        <end position="16"/>
    </location>
    <ligand>
        <name>IMP</name>
        <dbReference type="ChEBI" id="CHEBI:58053"/>
        <note>ligand shared between dimeric partners</note>
    </ligand>
</feature>
<dbReference type="NCBIfam" id="NF002223">
    <property type="entry name" value="PRK01117.1"/>
    <property type="match status" value="1"/>
</dbReference>
<dbReference type="SUPFAM" id="SSF52540">
    <property type="entry name" value="P-loop containing nucleoside triphosphate hydrolases"/>
    <property type="match status" value="1"/>
</dbReference>
<dbReference type="FunFam" id="3.90.170.10:FF:000001">
    <property type="entry name" value="Adenylosuccinate synthetase"/>
    <property type="match status" value="1"/>
</dbReference>
<feature type="binding site" description="in other chain" evidence="8">
    <location>
        <position position="129"/>
    </location>
    <ligand>
        <name>IMP</name>
        <dbReference type="ChEBI" id="CHEBI:58053"/>
        <note>ligand shared between dimeric partners</note>
    </ligand>
</feature>
<keyword evidence="8" id="KW-0963">Cytoplasm</keyword>
<dbReference type="PANTHER" id="PTHR11846:SF0">
    <property type="entry name" value="ADENYLOSUCCINATE SYNTHETASE"/>
    <property type="match status" value="1"/>
</dbReference>
<feature type="active site" description="Proton acceptor" evidence="8">
    <location>
        <position position="13"/>
    </location>
</feature>
<evidence type="ECO:0000256" key="5">
    <source>
        <dbReference type="ARBA" id="ARBA00022755"/>
    </source>
</evidence>
<evidence type="ECO:0000256" key="2">
    <source>
        <dbReference type="ARBA" id="ARBA00022598"/>
    </source>
</evidence>
<feature type="binding site" evidence="8">
    <location>
        <begin position="413"/>
        <end position="415"/>
    </location>
    <ligand>
        <name>GTP</name>
        <dbReference type="ChEBI" id="CHEBI:37565"/>
    </ligand>
</feature>
<feature type="binding site" description="in other chain" evidence="8">
    <location>
        <position position="303"/>
    </location>
    <ligand>
        <name>IMP</name>
        <dbReference type="ChEBI" id="CHEBI:58053"/>
        <note>ligand shared between dimeric partners</note>
    </ligand>
</feature>
<name>A0A853B0W8_9PSEU</name>
<dbReference type="InterPro" id="IPR042111">
    <property type="entry name" value="Adenylosuccinate_synth_dom3"/>
</dbReference>
<dbReference type="InterPro" id="IPR042110">
    <property type="entry name" value="Adenylosuccinate_synth_dom2"/>
</dbReference>
<dbReference type="NCBIfam" id="TIGR00184">
    <property type="entry name" value="purA"/>
    <property type="match status" value="1"/>
</dbReference>
<dbReference type="InterPro" id="IPR042109">
    <property type="entry name" value="Adenylosuccinate_synth_dom1"/>
</dbReference>
<dbReference type="UniPathway" id="UPA00075">
    <property type="reaction ID" value="UER00335"/>
</dbReference>
<dbReference type="Gene3D" id="3.40.440.10">
    <property type="entry name" value="Adenylosuccinate Synthetase, subunit A, domain 1"/>
    <property type="match status" value="1"/>
</dbReference>
<proteinExistence type="inferred from homology"/>
<feature type="binding site" evidence="8">
    <location>
        <begin position="12"/>
        <end position="18"/>
    </location>
    <ligand>
        <name>GTP</name>
        <dbReference type="ChEBI" id="CHEBI:37565"/>
    </ligand>
</feature>
<dbReference type="InterPro" id="IPR027417">
    <property type="entry name" value="P-loop_NTPase"/>
</dbReference>
<feature type="active site" evidence="9">
    <location>
        <position position="140"/>
    </location>
</feature>
<feature type="binding site" evidence="8">
    <location>
        <position position="305"/>
    </location>
    <ligand>
        <name>GTP</name>
        <dbReference type="ChEBI" id="CHEBI:37565"/>
    </ligand>
</feature>
<keyword evidence="7 8" id="KW-0342">GTP-binding</keyword>
<dbReference type="InterPro" id="IPR001114">
    <property type="entry name" value="Adenylosuccinate_synthetase"/>
</dbReference>
<dbReference type="InterPro" id="IPR018220">
    <property type="entry name" value="Adenylosuccin_syn_GTP-bd"/>
</dbReference>
<comment type="subcellular location">
    <subcellularLocation>
        <location evidence="8">Cytoplasm</location>
    </subcellularLocation>
</comment>
<evidence type="ECO:0000256" key="1">
    <source>
        <dbReference type="ARBA" id="ARBA00011738"/>
    </source>
</evidence>
<dbReference type="AlphaFoldDB" id="A0A853B0W8"/>
<keyword evidence="4 8" id="KW-0547">Nucleotide-binding</keyword>
<dbReference type="Gene3D" id="3.90.170.10">
    <property type="entry name" value="Adenylosuccinate Synthetase, subunit A, domain 3"/>
    <property type="match status" value="1"/>
</dbReference>
<comment type="similarity">
    <text evidence="8 10">Belongs to the adenylosuccinate synthetase family.</text>
</comment>
<dbReference type="GO" id="GO:0000287">
    <property type="term" value="F:magnesium ion binding"/>
    <property type="evidence" value="ECO:0007669"/>
    <property type="project" value="UniProtKB-UniRule"/>
</dbReference>
<evidence type="ECO:0000256" key="8">
    <source>
        <dbReference type="HAMAP-Rule" id="MF_00011"/>
    </source>
</evidence>
<feature type="binding site" evidence="8">
    <location>
        <position position="13"/>
    </location>
    <ligand>
        <name>Mg(2+)</name>
        <dbReference type="ChEBI" id="CHEBI:18420"/>
    </ligand>
</feature>
<keyword evidence="12" id="KW-1185">Reference proteome</keyword>
<dbReference type="GO" id="GO:0044208">
    <property type="term" value="P:'de novo' AMP biosynthetic process"/>
    <property type="evidence" value="ECO:0007669"/>
    <property type="project" value="UniProtKB-UniRule"/>
</dbReference>
<comment type="function">
    <text evidence="8">Plays an important role in the de novo pathway of purine nucleotide biosynthesis. Catalyzes the first committed step in the biosynthesis of AMP from IMP.</text>
</comment>
<feature type="active site" description="Proton donor" evidence="8">
    <location>
        <position position="41"/>
    </location>
</feature>
<feature type="binding site" evidence="8">
    <location>
        <begin position="331"/>
        <end position="333"/>
    </location>
    <ligand>
        <name>GTP</name>
        <dbReference type="ChEBI" id="CHEBI:37565"/>
    </ligand>
</feature>
<dbReference type="PROSITE" id="PS00513">
    <property type="entry name" value="ADENYLOSUCCIN_SYN_2"/>
    <property type="match status" value="1"/>
</dbReference>
<dbReference type="Proteomes" id="UP000549616">
    <property type="component" value="Unassembled WGS sequence"/>
</dbReference>
<dbReference type="PROSITE" id="PS01266">
    <property type="entry name" value="ADENYLOSUCCIN_SYN_1"/>
    <property type="match status" value="1"/>
</dbReference>
<comment type="caution">
    <text evidence="11">The sequence shown here is derived from an EMBL/GenBank/DDBJ whole genome shotgun (WGS) entry which is preliminary data.</text>
</comment>